<sequence length="227" mass="25426">MTATREKQTLQLLADENLFVFSDNVTELVREASRDSHALATQAANKKYHPTKEVEAWFEEYLRIMGATGWTALKYEVNKVTESGSYVEMSNLFYQGLQSAYGSATGDIRQSLKDLGGAVMEALQDSKIIKLLGTRTREDDRVSISLCKCAQSESGEVVMLVCALQNDELPDRKGETLLGKWEHRGATTYACAASLSFSRRRYNNARELIELKLDAKAREVLAELKLD</sequence>
<keyword evidence="2" id="KW-1185">Reference proteome</keyword>
<protein>
    <submittedName>
        <fullName evidence="1">Uncharacterized protein</fullName>
    </submittedName>
</protein>
<gene>
    <name evidence="1" type="ORF">HU747_04465</name>
</gene>
<name>A0ABR6V347_9PSED</name>
<comment type="caution">
    <text evidence="1">The sequence shown here is derived from an EMBL/GenBank/DDBJ whole genome shotgun (WGS) entry which is preliminary data.</text>
</comment>
<dbReference type="Proteomes" id="UP000628086">
    <property type="component" value="Unassembled WGS sequence"/>
</dbReference>
<evidence type="ECO:0000313" key="1">
    <source>
        <dbReference type="EMBL" id="MBC3474848.1"/>
    </source>
</evidence>
<dbReference type="RefSeq" id="WP_023378538.1">
    <property type="nucleotide sequence ID" value="NZ_JABWRR010000008.1"/>
</dbReference>
<evidence type="ECO:0000313" key="2">
    <source>
        <dbReference type="Proteomes" id="UP000628086"/>
    </source>
</evidence>
<proteinExistence type="predicted"/>
<reference evidence="1 2" key="1">
    <citation type="journal article" date="2020" name="Microorganisms">
        <title>Reliable Identification of Environmental Pseudomonas Isolates Using the rpoD Gene.</title>
        <authorList>
            <consortium name="The Broad Institute Genome Sequencing Platform"/>
            <person name="Girard L."/>
            <person name="Lood C."/>
            <person name="Rokni-Zadeh H."/>
            <person name="van Noort V."/>
            <person name="Lavigne R."/>
            <person name="De Mot R."/>
        </authorList>
    </citation>
    <scope>NUCLEOTIDE SEQUENCE [LARGE SCALE GENOMIC DNA]</scope>
    <source>
        <strain evidence="1 2">RW7P2</strain>
    </source>
</reference>
<accession>A0ABR6V347</accession>
<organism evidence="1 2">
    <name type="scientific">Pseudomonas taiwanensis</name>
    <dbReference type="NCBI Taxonomy" id="470150"/>
    <lineage>
        <taxon>Bacteria</taxon>
        <taxon>Pseudomonadati</taxon>
        <taxon>Pseudomonadota</taxon>
        <taxon>Gammaproteobacteria</taxon>
        <taxon>Pseudomonadales</taxon>
        <taxon>Pseudomonadaceae</taxon>
        <taxon>Pseudomonas</taxon>
    </lineage>
</organism>
<dbReference type="EMBL" id="JABWRS010000002">
    <property type="protein sequence ID" value="MBC3474848.1"/>
    <property type="molecule type" value="Genomic_DNA"/>
</dbReference>